<dbReference type="NCBIfam" id="NF041548">
    <property type="entry name" value="PssE"/>
    <property type="match status" value="1"/>
</dbReference>
<dbReference type="InterPro" id="IPR039042">
    <property type="entry name" value="Alg13-like"/>
</dbReference>
<name>A0A504JJ61_9FLAO</name>
<keyword evidence="3 7" id="KW-0328">Glycosyltransferase</keyword>
<evidence type="ECO:0000256" key="2">
    <source>
        <dbReference type="ARBA" id="ARBA00006962"/>
    </source>
</evidence>
<evidence type="ECO:0000313" key="8">
    <source>
        <dbReference type="Proteomes" id="UP000315540"/>
    </source>
</evidence>
<dbReference type="InterPro" id="IPR007235">
    <property type="entry name" value="Glyco_trans_28_C"/>
</dbReference>
<evidence type="ECO:0000256" key="1">
    <source>
        <dbReference type="ARBA" id="ARBA00004240"/>
    </source>
</evidence>
<comment type="caution">
    <text evidence="7">The sequence shown here is derived from an EMBL/GenBank/DDBJ whole genome shotgun (WGS) entry which is preliminary data.</text>
</comment>
<gene>
    <name evidence="7" type="ORF">FHK87_09960</name>
</gene>
<dbReference type="RefSeq" id="WP_140592527.1">
    <property type="nucleotide sequence ID" value="NZ_VFWZ01000002.1"/>
</dbReference>
<evidence type="ECO:0000259" key="6">
    <source>
        <dbReference type="Pfam" id="PF04101"/>
    </source>
</evidence>
<keyword evidence="4 7" id="KW-0808">Transferase</keyword>
<dbReference type="AlphaFoldDB" id="A0A504JJ61"/>
<dbReference type="GO" id="GO:0006488">
    <property type="term" value="P:dolichol-linked oligosaccharide biosynthetic process"/>
    <property type="evidence" value="ECO:0007669"/>
    <property type="project" value="InterPro"/>
</dbReference>
<accession>A0A504JJ61</accession>
<dbReference type="Proteomes" id="UP000315540">
    <property type="component" value="Unassembled WGS sequence"/>
</dbReference>
<dbReference type="GO" id="GO:0016758">
    <property type="term" value="F:hexosyltransferase activity"/>
    <property type="evidence" value="ECO:0007669"/>
    <property type="project" value="InterPro"/>
</dbReference>
<proteinExistence type="inferred from homology"/>
<keyword evidence="8" id="KW-1185">Reference proteome</keyword>
<dbReference type="Gene3D" id="3.40.50.2000">
    <property type="entry name" value="Glycogen Phosphorylase B"/>
    <property type="match status" value="1"/>
</dbReference>
<organism evidence="7 8">
    <name type="scientific">Aquimarina algicola</name>
    <dbReference type="NCBI Taxonomy" id="2589995"/>
    <lineage>
        <taxon>Bacteria</taxon>
        <taxon>Pseudomonadati</taxon>
        <taxon>Bacteroidota</taxon>
        <taxon>Flavobacteriia</taxon>
        <taxon>Flavobacteriales</taxon>
        <taxon>Flavobacteriaceae</taxon>
        <taxon>Aquimarina</taxon>
    </lineage>
</organism>
<dbReference type="InterPro" id="IPR048097">
    <property type="entry name" value="Cps14G-like"/>
</dbReference>
<keyword evidence="5" id="KW-0256">Endoplasmic reticulum</keyword>
<dbReference type="OrthoDB" id="9814973at2"/>
<sequence>MDLYTENMIFVTLGNQNFQFNRLLEKLEASIRDNIINEQVVAQIGETNFKSDLFETVNFLGKEDFDNYITESSFVISHAGTGSIISCLKKRKKIIVAARQSSFGEHIDDHQIEILNAFVEKKLIIGLNNDLSDFQDKINKIEEIKLETFKSNNQIFNEKLISIIDGF</sequence>
<evidence type="ECO:0000256" key="4">
    <source>
        <dbReference type="ARBA" id="ARBA00022679"/>
    </source>
</evidence>
<comment type="subcellular location">
    <subcellularLocation>
        <location evidence="1">Endoplasmic reticulum</location>
    </subcellularLocation>
</comment>
<dbReference type="Pfam" id="PF04101">
    <property type="entry name" value="Glyco_tran_28_C"/>
    <property type="match status" value="1"/>
</dbReference>
<feature type="domain" description="Glycosyl transferase family 28 C-terminal" evidence="6">
    <location>
        <begin position="8"/>
        <end position="146"/>
    </location>
</feature>
<evidence type="ECO:0000256" key="3">
    <source>
        <dbReference type="ARBA" id="ARBA00022676"/>
    </source>
</evidence>
<evidence type="ECO:0000313" key="7">
    <source>
        <dbReference type="EMBL" id="TPN87888.1"/>
    </source>
</evidence>
<dbReference type="PANTHER" id="PTHR12867">
    <property type="entry name" value="GLYCOSYL TRANSFERASE-RELATED"/>
    <property type="match status" value="1"/>
</dbReference>
<dbReference type="EMBL" id="VFWZ01000002">
    <property type="protein sequence ID" value="TPN87888.1"/>
    <property type="molecule type" value="Genomic_DNA"/>
</dbReference>
<dbReference type="PANTHER" id="PTHR12867:SF6">
    <property type="entry name" value="N-ACETYLGLUCOSAMINYLDIPHOSPHODOLICHOL N-ACETYLGLUCOSAMINYLTRANSFERASE"/>
    <property type="match status" value="1"/>
</dbReference>
<reference evidence="7 8" key="1">
    <citation type="submission" date="2019-06" db="EMBL/GenBank/DDBJ databases">
        <authorList>
            <person name="Meng X."/>
        </authorList>
    </citation>
    <scope>NUCLEOTIDE SEQUENCE [LARGE SCALE GENOMIC DNA]</scope>
    <source>
        <strain evidence="7 8">M625</strain>
    </source>
</reference>
<protein>
    <submittedName>
        <fullName evidence="7">Beta(1,3)galactosyltransferase EpsH</fullName>
    </submittedName>
</protein>
<comment type="similarity">
    <text evidence="2">Belongs to the glycosyltransferase 28 family.</text>
</comment>
<evidence type="ECO:0000256" key="5">
    <source>
        <dbReference type="ARBA" id="ARBA00022824"/>
    </source>
</evidence>